<protein>
    <submittedName>
        <fullName evidence="1">Uncharacterized protein</fullName>
    </submittedName>
</protein>
<keyword evidence="2" id="KW-1185">Reference proteome</keyword>
<evidence type="ECO:0000313" key="1">
    <source>
        <dbReference type="EMBL" id="CAD8117584.1"/>
    </source>
</evidence>
<accession>A0A8S1QS06</accession>
<dbReference type="EMBL" id="CAJJDM010000213">
    <property type="protein sequence ID" value="CAD8117584.1"/>
    <property type="molecule type" value="Genomic_DNA"/>
</dbReference>
<proteinExistence type="predicted"/>
<name>A0A8S1QS06_PARPR</name>
<dbReference type="Proteomes" id="UP000688137">
    <property type="component" value="Unassembled WGS sequence"/>
</dbReference>
<comment type="caution">
    <text evidence="1">The sequence shown here is derived from an EMBL/GenBank/DDBJ whole genome shotgun (WGS) entry which is preliminary data.</text>
</comment>
<organism evidence="1 2">
    <name type="scientific">Paramecium primaurelia</name>
    <dbReference type="NCBI Taxonomy" id="5886"/>
    <lineage>
        <taxon>Eukaryota</taxon>
        <taxon>Sar</taxon>
        <taxon>Alveolata</taxon>
        <taxon>Ciliophora</taxon>
        <taxon>Intramacronucleata</taxon>
        <taxon>Oligohymenophorea</taxon>
        <taxon>Peniculida</taxon>
        <taxon>Parameciidae</taxon>
        <taxon>Paramecium</taxon>
    </lineage>
</organism>
<sequence>MAIIFQVFIERNHQFQLKCIQGCKKCTYGIYYDDYPNGEMNIDGICYSIRSDENKIQFDGCFNCKFHQHCVIFF</sequence>
<evidence type="ECO:0000313" key="2">
    <source>
        <dbReference type="Proteomes" id="UP000688137"/>
    </source>
</evidence>
<reference evidence="1" key="1">
    <citation type="submission" date="2021-01" db="EMBL/GenBank/DDBJ databases">
        <authorList>
            <consortium name="Genoscope - CEA"/>
            <person name="William W."/>
        </authorList>
    </citation>
    <scope>NUCLEOTIDE SEQUENCE</scope>
</reference>
<gene>
    <name evidence="1" type="ORF">PPRIM_AZ9-3.1.T2040002</name>
</gene>
<dbReference type="AlphaFoldDB" id="A0A8S1QS06"/>